<keyword evidence="9 12" id="KW-1133">Transmembrane helix</keyword>
<evidence type="ECO:0000259" key="13">
    <source>
        <dbReference type="PROSITE" id="PS51098"/>
    </source>
</evidence>
<evidence type="ECO:0000313" key="15">
    <source>
        <dbReference type="EMBL" id="GAA0360287.1"/>
    </source>
</evidence>
<feature type="transmembrane region" description="Helical" evidence="12">
    <location>
        <begin position="189"/>
        <end position="209"/>
    </location>
</feature>
<evidence type="ECO:0000313" key="16">
    <source>
        <dbReference type="Proteomes" id="UP001501166"/>
    </source>
</evidence>
<name>A0ABP3H459_9LACT</name>
<feature type="transmembrane region" description="Helical" evidence="12">
    <location>
        <begin position="58"/>
        <end position="77"/>
    </location>
</feature>
<dbReference type="SUPFAM" id="SSF55604">
    <property type="entry name" value="Glucose permease domain IIB"/>
    <property type="match status" value="1"/>
</dbReference>
<evidence type="ECO:0000256" key="6">
    <source>
        <dbReference type="ARBA" id="ARBA00022683"/>
    </source>
</evidence>
<evidence type="ECO:0000256" key="1">
    <source>
        <dbReference type="ARBA" id="ARBA00004651"/>
    </source>
</evidence>
<gene>
    <name evidence="15" type="ORF">GCM10008932_11050</name>
</gene>
<dbReference type="InterPro" id="IPR036878">
    <property type="entry name" value="Glu_permease_IIB"/>
</dbReference>
<dbReference type="PANTHER" id="PTHR30009:SF24">
    <property type="entry name" value="PTS SYSTEM, IIBC COMPONENT"/>
    <property type="match status" value="1"/>
</dbReference>
<evidence type="ECO:0000259" key="14">
    <source>
        <dbReference type="PROSITE" id="PS51103"/>
    </source>
</evidence>
<evidence type="ECO:0000256" key="12">
    <source>
        <dbReference type="SAM" id="Phobius"/>
    </source>
</evidence>
<evidence type="ECO:0000256" key="11">
    <source>
        <dbReference type="PROSITE-ProRule" id="PRU00421"/>
    </source>
</evidence>
<dbReference type="Pfam" id="PF00367">
    <property type="entry name" value="PTS_EIIB"/>
    <property type="match status" value="1"/>
</dbReference>
<dbReference type="Proteomes" id="UP001501166">
    <property type="component" value="Unassembled WGS sequence"/>
</dbReference>
<accession>A0ABP3H459</accession>
<dbReference type="CDD" id="cd00212">
    <property type="entry name" value="PTS_IIB_glc"/>
    <property type="match status" value="1"/>
</dbReference>
<evidence type="ECO:0000256" key="4">
    <source>
        <dbReference type="ARBA" id="ARBA00022597"/>
    </source>
</evidence>
<dbReference type="RefSeq" id="WP_343754624.1">
    <property type="nucleotide sequence ID" value="NZ_BAAACW010000068.1"/>
</dbReference>
<proteinExistence type="predicted"/>
<keyword evidence="16" id="KW-1185">Reference proteome</keyword>
<protein>
    <submittedName>
        <fullName evidence="15">PTS transporter subunit EIIC</fullName>
    </submittedName>
</protein>
<keyword evidence="7 12" id="KW-0812">Transmembrane</keyword>
<dbReference type="Gene3D" id="3.30.1360.60">
    <property type="entry name" value="Glucose permease domain IIB"/>
    <property type="match status" value="1"/>
</dbReference>
<dbReference type="InterPro" id="IPR001996">
    <property type="entry name" value="PTS_IIB_1"/>
</dbReference>
<evidence type="ECO:0000256" key="10">
    <source>
        <dbReference type="ARBA" id="ARBA00023136"/>
    </source>
</evidence>
<keyword evidence="4" id="KW-0762">Sugar transport</keyword>
<keyword evidence="10 12" id="KW-0472">Membrane</keyword>
<dbReference type="InterPro" id="IPR003352">
    <property type="entry name" value="PTS_EIIC"/>
</dbReference>
<comment type="caution">
    <text evidence="15">The sequence shown here is derived from an EMBL/GenBank/DDBJ whole genome shotgun (WGS) entry which is preliminary data.</text>
</comment>
<dbReference type="InterPro" id="IPR013013">
    <property type="entry name" value="PTS_EIIC_1"/>
</dbReference>
<reference evidence="16" key="1">
    <citation type="journal article" date="2019" name="Int. J. Syst. Evol. Microbiol.">
        <title>The Global Catalogue of Microorganisms (GCM) 10K type strain sequencing project: providing services to taxonomists for standard genome sequencing and annotation.</title>
        <authorList>
            <consortium name="The Broad Institute Genomics Platform"/>
            <consortium name="The Broad Institute Genome Sequencing Center for Infectious Disease"/>
            <person name="Wu L."/>
            <person name="Ma J."/>
        </authorList>
    </citation>
    <scope>NUCLEOTIDE SEQUENCE [LARGE SCALE GENOMIC DNA]</scope>
    <source>
        <strain evidence="16">JCM 12662</strain>
    </source>
</reference>
<evidence type="ECO:0000256" key="8">
    <source>
        <dbReference type="ARBA" id="ARBA00022777"/>
    </source>
</evidence>
<feature type="active site" description="Phosphocysteine intermediate; for EIIB activity" evidence="11">
    <location>
        <position position="478"/>
    </location>
</feature>
<feature type="transmembrane region" description="Helical" evidence="12">
    <location>
        <begin position="89"/>
        <end position="109"/>
    </location>
</feature>
<evidence type="ECO:0000256" key="3">
    <source>
        <dbReference type="ARBA" id="ARBA00022475"/>
    </source>
</evidence>
<feature type="transmembrane region" description="Helical" evidence="12">
    <location>
        <begin position="326"/>
        <end position="342"/>
    </location>
</feature>
<keyword evidence="2" id="KW-0813">Transport</keyword>
<evidence type="ECO:0000256" key="9">
    <source>
        <dbReference type="ARBA" id="ARBA00022989"/>
    </source>
</evidence>
<evidence type="ECO:0000256" key="2">
    <source>
        <dbReference type="ARBA" id="ARBA00022448"/>
    </source>
</evidence>
<feature type="transmembrane region" description="Helical" evidence="12">
    <location>
        <begin position="402"/>
        <end position="425"/>
    </location>
</feature>
<dbReference type="EMBL" id="BAAACW010000068">
    <property type="protein sequence ID" value="GAA0360287.1"/>
    <property type="molecule type" value="Genomic_DNA"/>
</dbReference>
<organism evidence="15 16">
    <name type="scientific">Alkalibacterium iburiense</name>
    <dbReference type="NCBI Taxonomy" id="290589"/>
    <lineage>
        <taxon>Bacteria</taxon>
        <taxon>Bacillati</taxon>
        <taxon>Bacillota</taxon>
        <taxon>Bacilli</taxon>
        <taxon>Lactobacillales</taxon>
        <taxon>Carnobacteriaceae</taxon>
        <taxon>Alkalibacterium</taxon>
    </lineage>
</organism>
<keyword evidence="8" id="KW-0418">Kinase</keyword>
<sequence>MSNFKKNFQSFGKSLLFPISLLSFMAIFLGLAAALQNPAIIEVLPFLENETLQNILGFIRRLAGLPFGHLPLLFAMSIPLGMVKRDKEVAVYAGAVGYIAMLIGMSYLLQIQGLTPDTTTVDYLMDVEGLNQVQATLQNSMYTSTLGIFVYNTNVIGGIIAGLLGVFLHNKFRETELHPSLTFYSGKRFVPIIAALVMSVVGIVLTYIWPLVNTAIISTGELISESGLFGTFLYGFTEKIINPTGLHHILNQTFRFTALGGVENIEGETLVGALQIYLYQLDNNLPFSTDATQYLAQGKILHMVFGMPATVLAIYRMALPEKREKVLKFFMAGLTAVILTGITEPIEFTFIFISPILWIVNAIFAGLAFLIPAMFNVAIGNIQGGIIDWIVFGILQGTETNWYIYLIAGPIFFAMYYFSYTFIISKFNVLTVGRRETDFEDTEEYEEGITVEEGDRQTAEYIVKGLGGLNNIVDVDNCISRLRVEVKDGALVEDNLLKRTHPNGIVKPDNNTVHVVYGGRISKIRNIVDNYMYESKGS</sequence>
<keyword evidence="6" id="KW-0598">Phosphotransferase system</keyword>
<evidence type="ECO:0000256" key="7">
    <source>
        <dbReference type="ARBA" id="ARBA00022692"/>
    </source>
</evidence>
<comment type="subcellular location">
    <subcellularLocation>
        <location evidence="1">Cell membrane</location>
        <topology evidence="1">Multi-pass membrane protein</topology>
    </subcellularLocation>
</comment>
<keyword evidence="5" id="KW-0808">Transferase</keyword>
<feature type="transmembrane region" description="Helical" evidence="12">
    <location>
        <begin position="378"/>
        <end position="396"/>
    </location>
</feature>
<dbReference type="InterPro" id="IPR050429">
    <property type="entry name" value="PTS_Glucose_EIICBA"/>
</dbReference>
<dbReference type="InterPro" id="IPR018113">
    <property type="entry name" value="PTrfase_EIIB_Cys"/>
</dbReference>
<dbReference type="PROSITE" id="PS51103">
    <property type="entry name" value="PTS_EIIC_TYPE_1"/>
    <property type="match status" value="1"/>
</dbReference>
<dbReference type="Pfam" id="PF02378">
    <property type="entry name" value="PTS_EIIC"/>
    <property type="match status" value="1"/>
</dbReference>
<keyword evidence="3" id="KW-1003">Cell membrane</keyword>
<dbReference type="PANTHER" id="PTHR30009">
    <property type="entry name" value="CYTOCHROME C-TYPE SYNTHESIS PROTEIN AND PTS TRANSMEMBRANE COMPONENT"/>
    <property type="match status" value="1"/>
</dbReference>
<evidence type="ECO:0000256" key="5">
    <source>
        <dbReference type="ARBA" id="ARBA00022679"/>
    </source>
</evidence>
<feature type="domain" description="PTS EIIB type-1" evidence="13">
    <location>
        <begin position="456"/>
        <end position="538"/>
    </location>
</feature>
<feature type="transmembrane region" description="Helical" evidence="12">
    <location>
        <begin position="300"/>
        <end position="319"/>
    </location>
</feature>
<feature type="transmembrane region" description="Helical" evidence="12">
    <location>
        <begin position="148"/>
        <end position="168"/>
    </location>
</feature>
<feature type="domain" description="PTS EIIC type-1" evidence="14">
    <location>
        <begin position="2"/>
        <end position="436"/>
    </location>
</feature>
<dbReference type="PROSITE" id="PS51098">
    <property type="entry name" value="PTS_EIIB_TYPE_1"/>
    <property type="match status" value="1"/>
</dbReference>
<feature type="transmembrane region" description="Helical" evidence="12">
    <location>
        <begin position="348"/>
        <end position="371"/>
    </location>
</feature>